<evidence type="ECO:0000256" key="1">
    <source>
        <dbReference type="ARBA" id="ARBA00008764"/>
    </source>
</evidence>
<dbReference type="STRING" id="158898.SAMN04488548_134385"/>
<sequence length="406" mass="44076">MSIITIAGGDGRPARPAADTSVPRIADEQDFQDRAAAERVRASTTRRSTNEDTLVVGGIETVNEPDRIARRLDRLVRYHLDGTAEGAVPGSRVDIEDTLGRLDDLTGDADSIGKAVEAVINTADWLGVRYLDAGVAAARSVGRINIRQGRGFGTGFLVTPTLLMTNHHVLPDAEVAKASVVEFDYQDDMDGRERPMQTFSLDPDTFFVSDRTLDFALTAVRGTADALRTFGVNRLTEAQGTIVIGEFTTIVQHPRGDKKMVSLRENKLVDILESFVHYSADTEPGSSGSPVFNDQWEVVALHHASVRAPNRPEFGGVVNEGTRISRIIAFLRRQEYGPAQRALVEPVIGAAAAEARAAPAPTPLPERTNSAVREIVSSACGRITVTVTVDGLPHQLDHPDQREEER</sequence>
<dbReference type="Pfam" id="PF13365">
    <property type="entry name" value="Trypsin_2"/>
    <property type="match status" value="1"/>
</dbReference>
<accession>A0A1H2HC15</accession>
<reference evidence="9 10" key="1">
    <citation type="submission" date="2016-10" db="EMBL/GenBank/DDBJ databases">
        <authorList>
            <person name="de Groot N.N."/>
        </authorList>
    </citation>
    <scope>NUCLEOTIDE SEQUENCE [LARGE SCALE GENOMIC DNA]</scope>
    <source>
        <strain evidence="9 10">DSM 44215</strain>
    </source>
</reference>
<dbReference type="InterPro" id="IPR009003">
    <property type="entry name" value="Peptidase_S1_PA"/>
</dbReference>
<dbReference type="EMBL" id="FNLM01000034">
    <property type="protein sequence ID" value="SDU29437.1"/>
    <property type="molecule type" value="Genomic_DNA"/>
</dbReference>
<feature type="active site" description="Charge relay system" evidence="6">
    <location>
        <position position="168"/>
    </location>
</feature>
<keyword evidence="2 7" id="KW-0645">Protease</keyword>
<keyword evidence="3" id="KW-0732">Signal</keyword>
<comment type="similarity">
    <text evidence="1 7">Belongs to the peptidase S1B family.</text>
</comment>
<evidence type="ECO:0000256" key="7">
    <source>
        <dbReference type="RuleBase" id="RU004296"/>
    </source>
</evidence>
<evidence type="ECO:0000256" key="4">
    <source>
        <dbReference type="ARBA" id="ARBA00022801"/>
    </source>
</evidence>
<dbReference type="GO" id="GO:0006508">
    <property type="term" value="P:proteolysis"/>
    <property type="evidence" value="ECO:0007669"/>
    <property type="project" value="UniProtKB-KW"/>
</dbReference>
<dbReference type="PANTHER" id="PTHR36234:SF5">
    <property type="entry name" value="LYSYL ENDOPEPTIDASE"/>
    <property type="match status" value="1"/>
</dbReference>
<keyword evidence="4 7" id="KW-0378">Hydrolase</keyword>
<gene>
    <name evidence="9" type="ORF">SAMN04488548_134385</name>
</gene>
<organism evidence="9 10">
    <name type="scientific">Gordonia westfalica</name>
    <dbReference type="NCBI Taxonomy" id="158898"/>
    <lineage>
        <taxon>Bacteria</taxon>
        <taxon>Bacillati</taxon>
        <taxon>Actinomycetota</taxon>
        <taxon>Actinomycetes</taxon>
        <taxon>Mycobacteriales</taxon>
        <taxon>Gordoniaceae</taxon>
        <taxon>Gordonia</taxon>
    </lineage>
</organism>
<dbReference type="AlphaFoldDB" id="A0A1H2HC15"/>
<dbReference type="PRINTS" id="PR00839">
    <property type="entry name" value="V8PROTEASE"/>
</dbReference>
<keyword evidence="5 7" id="KW-0720">Serine protease</keyword>
<protein>
    <recommendedName>
        <fullName evidence="7">Serine protease</fullName>
        <ecNumber evidence="7">3.4.21.-</ecNumber>
    </recommendedName>
</protein>
<evidence type="ECO:0000256" key="5">
    <source>
        <dbReference type="ARBA" id="ARBA00022825"/>
    </source>
</evidence>
<dbReference type="EC" id="3.4.21.-" evidence="7"/>
<dbReference type="GO" id="GO:0008236">
    <property type="term" value="F:serine-type peptidase activity"/>
    <property type="evidence" value="ECO:0007669"/>
    <property type="project" value="UniProtKB-KW"/>
</dbReference>
<name>A0A1H2HC15_9ACTN</name>
<evidence type="ECO:0000313" key="9">
    <source>
        <dbReference type="EMBL" id="SDU29437.1"/>
    </source>
</evidence>
<feature type="region of interest" description="Disordered" evidence="8">
    <location>
        <begin position="1"/>
        <end position="28"/>
    </location>
</feature>
<evidence type="ECO:0000313" key="10">
    <source>
        <dbReference type="Proteomes" id="UP000183180"/>
    </source>
</evidence>
<dbReference type="SUPFAM" id="SSF50494">
    <property type="entry name" value="Trypsin-like serine proteases"/>
    <property type="match status" value="1"/>
</dbReference>
<evidence type="ECO:0000256" key="3">
    <source>
        <dbReference type="ARBA" id="ARBA00022729"/>
    </source>
</evidence>
<feature type="active site" description="Charge relay system" evidence="6">
    <location>
        <position position="214"/>
    </location>
</feature>
<feature type="active site" description="Charge relay system" evidence="6">
    <location>
        <position position="287"/>
    </location>
</feature>
<dbReference type="Proteomes" id="UP000183180">
    <property type="component" value="Unassembled WGS sequence"/>
</dbReference>
<evidence type="ECO:0000256" key="6">
    <source>
        <dbReference type="PIRSR" id="PIRSR608256-1"/>
    </source>
</evidence>
<dbReference type="InterPro" id="IPR043504">
    <property type="entry name" value="Peptidase_S1_PA_chymotrypsin"/>
</dbReference>
<evidence type="ECO:0000256" key="8">
    <source>
        <dbReference type="SAM" id="MobiDB-lite"/>
    </source>
</evidence>
<dbReference type="RefSeq" id="WP_084811758.1">
    <property type="nucleotide sequence ID" value="NZ_FNLM01000034.1"/>
</dbReference>
<evidence type="ECO:0000256" key="2">
    <source>
        <dbReference type="ARBA" id="ARBA00022670"/>
    </source>
</evidence>
<dbReference type="OrthoDB" id="104542at2"/>
<dbReference type="Gene3D" id="2.40.10.10">
    <property type="entry name" value="Trypsin-like serine proteases"/>
    <property type="match status" value="2"/>
</dbReference>
<dbReference type="PANTHER" id="PTHR36234">
    <property type="entry name" value="LYSYL ENDOPEPTIDASE"/>
    <property type="match status" value="1"/>
</dbReference>
<dbReference type="InterPro" id="IPR008256">
    <property type="entry name" value="Peptidase_S1B"/>
</dbReference>
<proteinExistence type="inferred from homology"/>